<keyword evidence="8" id="KW-0411">Iron-sulfur</keyword>
<dbReference type="InterPro" id="IPR006058">
    <property type="entry name" value="2Fe2S_fd_BS"/>
</dbReference>
<reference evidence="11 12" key="1">
    <citation type="submission" date="2016-10" db="EMBL/GenBank/DDBJ databases">
        <authorList>
            <person name="de Groot N.N."/>
        </authorList>
    </citation>
    <scope>NUCLEOTIDE SEQUENCE [LARGE SCALE GENOMIC DNA]</scope>
    <source>
        <strain evidence="11 12">DSM 19803</strain>
    </source>
</reference>
<dbReference type="PROSITE" id="PS51384">
    <property type="entry name" value="FAD_FR"/>
    <property type="match status" value="1"/>
</dbReference>
<feature type="domain" description="2Fe-2S ferredoxin-type" evidence="9">
    <location>
        <begin position="257"/>
        <end position="347"/>
    </location>
</feature>
<evidence type="ECO:0000259" key="10">
    <source>
        <dbReference type="PROSITE" id="PS51384"/>
    </source>
</evidence>
<dbReference type="STRING" id="470826.SAMN04488027_11019"/>
<dbReference type="Pfam" id="PF00970">
    <property type="entry name" value="FAD_binding_6"/>
    <property type="match status" value="1"/>
</dbReference>
<dbReference type="PROSITE" id="PS00197">
    <property type="entry name" value="2FE2S_FER_1"/>
    <property type="match status" value="1"/>
</dbReference>
<evidence type="ECO:0000259" key="9">
    <source>
        <dbReference type="PROSITE" id="PS51085"/>
    </source>
</evidence>
<evidence type="ECO:0000256" key="2">
    <source>
        <dbReference type="ARBA" id="ARBA00022630"/>
    </source>
</evidence>
<dbReference type="PANTHER" id="PTHR47354:SF8">
    <property type="entry name" value="1,2-PHENYLACETYL-COA EPOXIDASE, SUBUNIT E"/>
    <property type="match status" value="1"/>
</dbReference>
<dbReference type="GO" id="GO:0051537">
    <property type="term" value="F:2 iron, 2 sulfur cluster binding"/>
    <property type="evidence" value="ECO:0007669"/>
    <property type="project" value="UniProtKB-KW"/>
</dbReference>
<dbReference type="OrthoDB" id="9789468at2"/>
<dbReference type="GO" id="GO:0050660">
    <property type="term" value="F:flavin adenine dinucleotide binding"/>
    <property type="evidence" value="ECO:0007669"/>
    <property type="project" value="TreeGrafter"/>
</dbReference>
<evidence type="ECO:0000256" key="4">
    <source>
        <dbReference type="ARBA" id="ARBA00022723"/>
    </source>
</evidence>
<dbReference type="InterPro" id="IPR001041">
    <property type="entry name" value="2Fe-2S_ferredoxin-type"/>
</dbReference>
<dbReference type="InterPro" id="IPR050415">
    <property type="entry name" value="MRET"/>
</dbReference>
<accession>A0A1G7XY66</accession>
<dbReference type="InterPro" id="IPR001433">
    <property type="entry name" value="OxRdtase_FAD/NAD-bd"/>
</dbReference>
<name>A0A1G7XY66_9FLAO</name>
<evidence type="ECO:0000256" key="8">
    <source>
        <dbReference type="ARBA" id="ARBA00023014"/>
    </source>
</evidence>
<keyword evidence="7" id="KW-0408">Iron</keyword>
<dbReference type="CDD" id="cd06214">
    <property type="entry name" value="PA_degradation_oxidoreductase_like"/>
    <property type="match status" value="1"/>
</dbReference>
<dbReference type="Gene3D" id="3.10.20.30">
    <property type="match status" value="1"/>
</dbReference>
<evidence type="ECO:0000256" key="3">
    <source>
        <dbReference type="ARBA" id="ARBA00022714"/>
    </source>
</evidence>
<evidence type="ECO:0000256" key="5">
    <source>
        <dbReference type="ARBA" id="ARBA00022827"/>
    </source>
</evidence>
<sequence length="347" mass="38629">MTHFHTLSIKEINRLTDKAVNIVFEVPSELASEYTFKAGQYITLEARIDGEEVRRSYSISSQEGKDLGIVVKAIPGGKFSNYANSALNVGDSMEVHPAEGKFVLPEQIDEKTFAAFVAGSGITPVMSMIRTSLSQSETSKFVLVYGNKSPQQTIFLQELLSLQKEYPKRFFQEFIYSEAKEDEAGFGRIERSTVNYIIKNKYDGYAFSEFYLCGPEPMIEAVTESLISAEIDKDKIKYELFFSKSEGSVEASTDGKTRVTVIVDDEEFEFTMEQSEVILDAALAQDIDAPYSCQGGICSSCVAKIKEGTAEMRKNQILTDDELEEGLILTCQAQPTSAKVVVDYDDI</sequence>
<keyword evidence="5" id="KW-0274">FAD</keyword>
<keyword evidence="2" id="KW-0285">Flavoprotein</keyword>
<dbReference type="CDD" id="cd00207">
    <property type="entry name" value="fer2"/>
    <property type="match status" value="1"/>
</dbReference>
<dbReference type="InterPro" id="IPR017927">
    <property type="entry name" value="FAD-bd_FR_type"/>
</dbReference>
<dbReference type="Gene3D" id="2.40.30.10">
    <property type="entry name" value="Translation factors"/>
    <property type="match status" value="1"/>
</dbReference>
<dbReference type="InterPro" id="IPR036010">
    <property type="entry name" value="2Fe-2S_ferredoxin-like_sf"/>
</dbReference>
<evidence type="ECO:0000256" key="6">
    <source>
        <dbReference type="ARBA" id="ARBA00023002"/>
    </source>
</evidence>
<keyword evidence="4" id="KW-0479">Metal-binding</keyword>
<dbReference type="SUPFAM" id="SSF52343">
    <property type="entry name" value="Ferredoxin reductase-like, C-terminal NADP-linked domain"/>
    <property type="match status" value="1"/>
</dbReference>
<dbReference type="Pfam" id="PF00111">
    <property type="entry name" value="Fer2"/>
    <property type="match status" value="1"/>
</dbReference>
<gene>
    <name evidence="11" type="ORF">SAMN04488027_11019</name>
</gene>
<dbReference type="InterPro" id="IPR001709">
    <property type="entry name" value="Flavoprot_Pyr_Nucl_cyt_Rdtase"/>
</dbReference>
<dbReference type="SUPFAM" id="SSF63380">
    <property type="entry name" value="Riboflavin synthase domain-like"/>
    <property type="match status" value="1"/>
</dbReference>
<evidence type="ECO:0000256" key="1">
    <source>
        <dbReference type="ARBA" id="ARBA00001974"/>
    </source>
</evidence>
<dbReference type="EMBL" id="FNCW01000010">
    <property type="protein sequence ID" value="SDG89108.1"/>
    <property type="molecule type" value="Genomic_DNA"/>
</dbReference>
<dbReference type="Pfam" id="PF00175">
    <property type="entry name" value="NAD_binding_1"/>
    <property type="match status" value="1"/>
</dbReference>
<dbReference type="PRINTS" id="PR00410">
    <property type="entry name" value="PHEHYDRXLASE"/>
</dbReference>
<dbReference type="GO" id="GO:0016491">
    <property type="term" value="F:oxidoreductase activity"/>
    <property type="evidence" value="ECO:0007669"/>
    <property type="project" value="UniProtKB-KW"/>
</dbReference>
<dbReference type="PRINTS" id="PR00371">
    <property type="entry name" value="FPNCR"/>
</dbReference>
<comment type="cofactor">
    <cofactor evidence="1">
        <name>FAD</name>
        <dbReference type="ChEBI" id="CHEBI:57692"/>
    </cofactor>
</comment>
<dbReference type="PROSITE" id="PS51085">
    <property type="entry name" value="2FE2S_FER_2"/>
    <property type="match status" value="1"/>
</dbReference>
<evidence type="ECO:0000256" key="7">
    <source>
        <dbReference type="ARBA" id="ARBA00023004"/>
    </source>
</evidence>
<feature type="domain" description="FAD-binding FR-type" evidence="10">
    <location>
        <begin position="2"/>
        <end position="105"/>
    </location>
</feature>
<dbReference type="AlphaFoldDB" id="A0A1G7XY66"/>
<dbReference type="InterPro" id="IPR039261">
    <property type="entry name" value="FNR_nucleotide-bd"/>
</dbReference>
<dbReference type="SUPFAM" id="SSF54292">
    <property type="entry name" value="2Fe-2S ferredoxin-like"/>
    <property type="match status" value="1"/>
</dbReference>
<dbReference type="GO" id="GO:0046872">
    <property type="term" value="F:metal ion binding"/>
    <property type="evidence" value="ECO:0007669"/>
    <property type="project" value="UniProtKB-KW"/>
</dbReference>
<dbReference type="InterPro" id="IPR012675">
    <property type="entry name" value="Beta-grasp_dom_sf"/>
</dbReference>
<evidence type="ECO:0000313" key="11">
    <source>
        <dbReference type="EMBL" id="SDG89108.1"/>
    </source>
</evidence>
<keyword evidence="6" id="KW-0560">Oxidoreductase</keyword>
<dbReference type="InterPro" id="IPR008333">
    <property type="entry name" value="Cbr1-like_FAD-bd_dom"/>
</dbReference>
<dbReference type="Gene3D" id="3.40.50.80">
    <property type="entry name" value="Nucleotide-binding domain of ferredoxin-NADP reductase (FNR) module"/>
    <property type="match status" value="1"/>
</dbReference>
<keyword evidence="3" id="KW-0001">2Fe-2S</keyword>
<dbReference type="PANTHER" id="PTHR47354">
    <property type="entry name" value="NADH OXIDOREDUCTASE HCR"/>
    <property type="match status" value="1"/>
</dbReference>
<dbReference type="RefSeq" id="WP_093368372.1">
    <property type="nucleotide sequence ID" value="NZ_FNCW01000010.1"/>
</dbReference>
<dbReference type="Proteomes" id="UP000199296">
    <property type="component" value="Unassembled WGS sequence"/>
</dbReference>
<evidence type="ECO:0000313" key="12">
    <source>
        <dbReference type="Proteomes" id="UP000199296"/>
    </source>
</evidence>
<dbReference type="InterPro" id="IPR017938">
    <property type="entry name" value="Riboflavin_synthase-like_b-brl"/>
</dbReference>
<organism evidence="11 12">
    <name type="scientific">Psychroflexus sediminis</name>
    <dbReference type="NCBI Taxonomy" id="470826"/>
    <lineage>
        <taxon>Bacteria</taxon>
        <taxon>Pseudomonadati</taxon>
        <taxon>Bacteroidota</taxon>
        <taxon>Flavobacteriia</taxon>
        <taxon>Flavobacteriales</taxon>
        <taxon>Flavobacteriaceae</taxon>
        <taxon>Psychroflexus</taxon>
    </lineage>
</organism>
<keyword evidence="12" id="KW-1185">Reference proteome</keyword>
<protein>
    <submittedName>
        <fullName evidence="11">Ring-1,2-phenylacetyl-CoA epoxidase subunit PaaE</fullName>
    </submittedName>
</protein>
<proteinExistence type="predicted"/>